<comment type="caution">
    <text evidence="2">The sequence shown here is derived from an EMBL/GenBank/DDBJ whole genome shotgun (WGS) entry which is preliminary data.</text>
</comment>
<proteinExistence type="predicted"/>
<evidence type="ECO:0000256" key="1">
    <source>
        <dbReference type="SAM" id="SignalP"/>
    </source>
</evidence>
<sequence>MPRNFLAKLVSLLSLVIEFIMKVSSLAFSSERLSGSLSLGFVGSSTYTMGLDGMFNGASESCSGLRSCFIWIGACVAAGGGTGLEFGTVTF</sequence>
<organism evidence="2 3">
    <name type="scientific">Brachionus plicatilis</name>
    <name type="common">Marine rotifer</name>
    <name type="synonym">Brachionus muelleri</name>
    <dbReference type="NCBI Taxonomy" id="10195"/>
    <lineage>
        <taxon>Eukaryota</taxon>
        <taxon>Metazoa</taxon>
        <taxon>Spiralia</taxon>
        <taxon>Gnathifera</taxon>
        <taxon>Rotifera</taxon>
        <taxon>Eurotatoria</taxon>
        <taxon>Monogononta</taxon>
        <taxon>Pseudotrocha</taxon>
        <taxon>Ploima</taxon>
        <taxon>Brachionidae</taxon>
        <taxon>Brachionus</taxon>
    </lineage>
</organism>
<reference evidence="2 3" key="1">
    <citation type="journal article" date="2018" name="Sci. Rep.">
        <title>Genomic signatures of local adaptation to the degree of environmental predictability in rotifers.</title>
        <authorList>
            <person name="Franch-Gras L."/>
            <person name="Hahn C."/>
            <person name="Garcia-Roger E.M."/>
            <person name="Carmona M.J."/>
            <person name="Serra M."/>
            <person name="Gomez A."/>
        </authorList>
    </citation>
    <scope>NUCLEOTIDE SEQUENCE [LARGE SCALE GENOMIC DNA]</scope>
    <source>
        <strain evidence="2">HYR1</strain>
    </source>
</reference>
<dbReference type="Proteomes" id="UP000276133">
    <property type="component" value="Unassembled WGS sequence"/>
</dbReference>
<keyword evidence="3" id="KW-1185">Reference proteome</keyword>
<feature type="signal peptide" evidence="1">
    <location>
        <begin position="1"/>
        <end position="25"/>
    </location>
</feature>
<protein>
    <submittedName>
        <fullName evidence="2">Uncharacterized protein</fullName>
    </submittedName>
</protein>
<evidence type="ECO:0000313" key="2">
    <source>
        <dbReference type="EMBL" id="RNA38734.1"/>
    </source>
</evidence>
<name>A0A3M7SSD3_BRAPC</name>
<keyword evidence="1" id="KW-0732">Signal</keyword>
<gene>
    <name evidence="2" type="ORF">BpHYR1_013989</name>
</gene>
<accession>A0A3M7SSD3</accession>
<dbReference type="EMBL" id="REGN01000830">
    <property type="protein sequence ID" value="RNA38734.1"/>
    <property type="molecule type" value="Genomic_DNA"/>
</dbReference>
<evidence type="ECO:0000313" key="3">
    <source>
        <dbReference type="Proteomes" id="UP000276133"/>
    </source>
</evidence>
<feature type="chain" id="PRO_5018097438" evidence="1">
    <location>
        <begin position="26"/>
        <end position="91"/>
    </location>
</feature>
<dbReference type="AlphaFoldDB" id="A0A3M7SSD3"/>